<feature type="compositionally biased region" description="Low complexity" evidence="1">
    <location>
        <begin position="1334"/>
        <end position="1363"/>
    </location>
</feature>
<feature type="compositionally biased region" description="Basic and acidic residues" evidence="1">
    <location>
        <begin position="1662"/>
        <end position="1692"/>
    </location>
</feature>
<dbReference type="RefSeq" id="XP_029218043.1">
    <property type="nucleotide sequence ID" value="XM_029365559.1"/>
</dbReference>
<name>A0A2A9MA07_BESBE</name>
<feature type="compositionally biased region" description="Basic and acidic residues" evidence="1">
    <location>
        <begin position="938"/>
        <end position="969"/>
    </location>
</feature>
<sequence>MDKGPSPSQDLQLSSPMAETDSEGAQSSIATEVDQSQAPRGEGGTQSRAAELLRLVGSKLRPSRHNLALTPPPEVSSSGIPWAPPAHPATCDWLRTECPQCLPAEAVNAVHTPQPALSRPGSRCKPCTSSRGPGGGVRQTDTLSRTDCLTERMRIPAEALRARFFESDPLASVPKASPRPPTDAVFPDSAFPFGSSCARLPGGQVAETKIEDTHPQCVAQKYFLLQAAAFPAVAGLGAHLGASLLAPLPRTACEGQASSVYAFSPNPQSVALLPSPASANDAAVAPPQGNGSRMPEAAQLHAHQRQLPQAPDNEAVFTVSFRMEQTAKACGDGAAAQAPLPSPTFIQGEALPPHPQFRLCIADYAAPTHPTRPCTDSATLNPPENLQAPDPLRSAKNDRSATPQAPETHSQNDESTAARADLARLDSEDAPPQSTPKERLSPRASDGRGARTGHSESKDPHSGRPSALQRQKEGASGDQTASLRACGRQLEGAHSSRKSEATPREAQSGAEAGPPQNAHLEVPLQLLRRILDQQAEQLSLLRLWERESSGCPPDNGRALRRNASQEQGELRAVAGPAARLSPAESHDAGWTGDIPKPRNLPGERRAAERLPTAWSTAEDLVLLLGNGREGRANIQWPRETPSSTREASRQVETSSERHQKHHATQQSACAGHDRSREHVQEGRGLREARCCDQRADDAQAAPGERGGCPLTQENLRYLSNPSSYVIRTDSSRRERRSPDSGTAEACLMSTRCANSYASEQRNEARCAEFACASERRETARRPSGSRSEGRGEPPRAVTHGPPPTAGCSNAAEFPAIPSHSSPRLYHHLQGAGTARRCRKSRREHAHFPQTHQLGRDARPGLPDRGGVAFPQQGLEPETAVWRRSPRQRRPASRDDARRPAAERLPLPRCAFSMGRDSPCGTDPTDDACGRGEAYTSMDQRELESPSREDLGARDIPPDTQDRRARDEGSRLSLVAPTSIPHCRRFVESGGMQFSPVEAHACGASLHTVAEMSRGVGTCGHSSRRAIGSIPSGSLCWRHVAALHAHKLPCQCSHTESAPCPGGAVSACFADAIPASPTPENSISFSAGEVNGGGDFVGSCRSQAGWRGAAQQIEGTEAVLARKMEEVELELRHHLHRYVQQQRLESELQLRQWRHARQGNSFPQDESRAPCRVTSGLGNPIFCGSCLAGRNVVAEGGCCRSQQKDCRHRAKVCGGGFKGTEEDDPRGGDAKCSWGSPFTRMIQKEFWCTRYRQASVQTDRRSRSSTSSPPRGGFKPSPSARETDDRLRKGRRRTHRHNRDIRPHSSPKHRQRRSLTEQQRILLLRVLADFPPPSHSETSTHSLSTRSESSERSCSSHRSQSPRTQLHLPQQPEVESEQLLPAAQQPTATAHTASISSRSVRHRQSLKHPTDTSGLVHEADPLAAPDQRAAVAAAGRATPAASGRQDMWETSANACQTENASLCAPGASHFRRKPTRKNAVATGTTSRLLATAGRCVLRREGTLEKKREMQSPAAAYQRRSEVRRRLSIERISYGKENSARRPPGCRVGPRLRAAAPTRDTASGIEDNSKAPLRRNEKEDAGHAREQHSALQKTAASTAGNSSERRVAAEASEAQTPYIQRPDNRAPPKQNVRLPAAFFSGGRCSLPGRCARQTPSSASQVAHVEQRSDAGGRSERSSGPKTRERALEREELRKLPAGLACIPRPSTTR</sequence>
<dbReference type="EMBL" id="NWUJ01000007">
    <property type="protein sequence ID" value="PFH34034.1"/>
    <property type="molecule type" value="Genomic_DNA"/>
</dbReference>
<feature type="region of interest" description="Disordered" evidence="1">
    <location>
        <begin position="277"/>
        <end position="311"/>
    </location>
</feature>
<feature type="region of interest" description="Disordered" evidence="1">
    <location>
        <begin position="719"/>
        <end position="742"/>
    </location>
</feature>
<gene>
    <name evidence="2" type="ORF">BESB_071860</name>
</gene>
<feature type="region of interest" description="Disordered" evidence="1">
    <location>
        <begin position="774"/>
        <end position="969"/>
    </location>
</feature>
<proteinExistence type="predicted"/>
<feature type="compositionally biased region" description="Polar residues" evidence="1">
    <location>
        <begin position="400"/>
        <end position="415"/>
    </location>
</feature>
<feature type="region of interest" description="Disordered" evidence="1">
    <location>
        <begin position="113"/>
        <end position="141"/>
    </location>
</feature>
<keyword evidence="3" id="KW-1185">Reference proteome</keyword>
<feature type="region of interest" description="Disordered" evidence="1">
    <location>
        <begin position="370"/>
        <end position="517"/>
    </location>
</feature>
<accession>A0A2A9MA07</accession>
<feature type="compositionally biased region" description="Basic and acidic residues" evidence="1">
    <location>
        <begin position="891"/>
        <end position="901"/>
    </location>
</feature>
<feature type="region of interest" description="Disordered" evidence="1">
    <location>
        <begin position="1648"/>
        <end position="1707"/>
    </location>
</feature>
<feature type="region of interest" description="Disordered" evidence="1">
    <location>
        <begin position="547"/>
        <end position="608"/>
    </location>
</feature>
<protein>
    <submittedName>
        <fullName evidence="2">Uncharacterized protein</fullName>
    </submittedName>
</protein>
<feature type="compositionally biased region" description="Basic residues" evidence="1">
    <location>
        <begin position="835"/>
        <end position="844"/>
    </location>
</feature>
<feature type="region of interest" description="Disordered" evidence="1">
    <location>
        <begin position="1256"/>
        <end position="1314"/>
    </location>
</feature>
<feature type="compositionally biased region" description="Basic and acidic residues" evidence="1">
    <location>
        <begin position="1572"/>
        <end position="1586"/>
    </location>
</feature>
<dbReference type="GeneID" id="40312112"/>
<feature type="region of interest" description="Disordered" evidence="1">
    <location>
        <begin position="632"/>
        <end position="686"/>
    </location>
</feature>
<feature type="region of interest" description="Disordered" evidence="1">
    <location>
        <begin position="1532"/>
        <end position="1628"/>
    </location>
</feature>
<reference evidence="2 3" key="1">
    <citation type="submission" date="2017-09" db="EMBL/GenBank/DDBJ databases">
        <title>Genome sequencing of Besnoitia besnoiti strain Bb-Ger1.</title>
        <authorList>
            <person name="Schares G."/>
            <person name="Venepally P."/>
            <person name="Lorenzi H.A."/>
        </authorList>
    </citation>
    <scope>NUCLEOTIDE SEQUENCE [LARGE SCALE GENOMIC DNA]</scope>
    <source>
        <strain evidence="2 3">Bb-Ger1</strain>
    </source>
</reference>
<evidence type="ECO:0000313" key="3">
    <source>
        <dbReference type="Proteomes" id="UP000224006"/>
    </source>
</evidence>
<feature type="compositionally biased region" description="Basic residues" evidence="1">
    <location>
        <begin position="1287"/>
        <end position="1312"/>
    </location>
</feature>
<evidence type="ECO:0000256" key="1">
    <source>
        <dbReference type="SAM" id="MobiDB-lite"/>
    </source>
</evidence>
<feature type="compositionally biased region" description="Basic and acidic residues" evidence="1">
    <location>
        <begin position="646"/>
        <end position="657"/>
    </location>
</feature>
<dbReference type="VEuPathDB" id="ToxoDB:BESB_071860"/>
<organism evidence="2 3">
    <name type="scientific">Besnoitia besnoiti</name>
    <name type="common">Apicomplexan protozoan</name>
    <dbReference type="NCBI Taxonomy" id="94643"/>
    <lineage>
        <taxon>Eukaryota</taxon>
        <taxon>Sar</taxon>
        <taxon>Alveolata</taxon>
        <taxon>Apicomplexa</taxon>
        <taxon>Conoidasida</taxon>
        <taxon>Coccidia</taxon>
        <taxon>Eucoccidiorida</taxon>
        <taxon>Eimeriorina</taxon>
        <taxon>Sarcocystidae</taxon>
        <taxon>Besnoitia</taxon>
    </lineage>
</organism>
<feature type="compositionally biased region" description="Polar residues" evidence="1">
    <location>
        <begin position="23"/>
        <end position="38"/>
    </location>
</feature>
<evidence type="ECO:0000313" key="2">
    <source>
        <dbReference type="EMBL" id="PFH34034.1"/>
    </source>
</evidence>
<feature type="compositionally biased region" description="Low complexity" evidence="1">
    <location>
        <begin position="1"/>
        <end position="16"/>
    </location>
</feature>
<feature type="compositionally biased region" description="Low complexity" evidence="1">
    <location>
        <begin position="1377"/>
        <end position="1392"/>
    </location>
</feature>
<feature type="region of interest" description="Disordered" evidence="1">
    <location>
        <begin position="1"/>
        <end position="51"/>
    </location>
</feature>
<feature type="compositionally biased region" description="Basic and acidic residues" evidence="1">
    <location>
        <begin position="671"/>
        <end position="686"/>
    </location>
</feature>
<dbReference type="KEGG" id="bbes:BESB_071860"/>
<feature type="compositionally biased region" description="Basic and acidic residues" evidence="1">
    <location>
        <begin position="436"/>
        <end position="462"/>
    </location>
</feature>
<feature type="compositionally biased region" description="Basic and acidic residues" evidence="1">
    <location>
        <begin position="729"/>
        <end position="738"/>
    </location>
</feature>
<feature type="region of interest" description="Disordered" evidence="1">
    <location>
        <begin position="1326"/>
        <end position="1416"/>
    </location>
</feature>
<feature type="compositionally biased region" description="Polar residues" evidence="1">
    <location>
        <begin position="374"/>
        <end position="384"/>
    </location>
</feature>
<dbReference type="Proteomes" id="UP000224006">
    <property type="component" value="Unassembled WGS sequence"/>
</dbReference>
<comment type="caution">
    <text evidence="2">The sequence shown here is derived from an EMBL/GenBank/DDBJ whole genome shotgun (WGS) entry which is preliminary data.</text>
</comment>
<feature type="compositionally biased region" description="Polar residues" evidence="1">
    <location>
        <begin position="1587"/>
        <end position="1599"/>
    </location>
</feature>